<evidence type="ECO:0000313" key="1">
    <source>
        <dbReference type="EMBL" id="CAH3107219.1"/>
    </source>
</evidence>
<protein>
    <submittedName>
        <fullName evidence="1">Uncharacterized protein</fullName>
    </submittedName>
</protein>
<evidence type="ECO:0000313" key="2">
    <source>
        <dbReference type="Proteomes" id="UP001159405"/>
    </source>
</evidence>
<reference evidence="1 2" key="1">
    <citation type="submission" date="2022-05" db="EMBL/GenBank/DDBJ databases">
        <authorList>
            <consortium name="Genoscope - CEA"/>
            <person name="William W."/>
        </authorList>
    </citation>
    <scope>NUCLEOTIDE SEQUENCE [LARGE SCALE GENOMIC DNA]</scope>
</reference>
<sequence>MAGSSVQIIRDGSSNAFRDGIILVVINLEPKQFRDMGELVMGDGVGEASGDLSLHLRLSFASELRTRMSRNSSLESQAFVMRASTRNRLLLPVYPRITKAWDSRDELRDMRVCRREGDRTRPR</sequence>
<accession>A0ABN8NKA3</accession>
<dbReference type="EMBL" id="CALNXK010000019">
    <property type="protein sequence ID" value="CAH3107219.1"/>
    <property type="molecule type" value="Genomic_DNA"/>
</dbReference>
<name>A0ABN8NKA3_9CNID</name>
<comment type="caution">
    <text evidence="1">The sequence shown here is derived from an EMBL/GenBank/DDBJ whole genome shotgun (WGS) entry which is preliminary data.</text>
</comment>
<dbReference type="Proteomes" id="UP001159405">
    <property type="component" value="Unassembled WGS sequence"/>
</dbReference>
<proteinExistence type="predicted"/>
<keyword evidence="2" id="KW-1185">Reference proteome</keyword>
<organism evidence="1 2">
    <name type="scientific">Porites lobata</name>
    <dbReference type="NCBI Taxonomy" id="104759"/>
    <lineage>
        <taxon>Eukaryota</taxon>
        <taxon>Metazoa</taxon>
        <taxon>Cnidaria</taxon>
        <taxon>Anthozoa</taxon>
        <taxon>Hexacorallia</taxon>
        <taxon>Scleractinia</taxon>
        <taxon>Fungiina</taxon>
        <taxon>Poritidae</taxon>
        <taxon>Porites</taxon>
    </lineage>
</organism>
<gene>
    <name evidence="1" type="ORF">PLOB_00014826</name>
</gene>